<protein>
    <submittedName>
        <fullName evidence="8">Putative integral membrane protein (TIGR00698 family)</fullName>
    </submittedName>
</protein>
<feature type="transmembrane region" description="Helical" evidence="7">
    <location>
        <begin position="76"/>
        <end position="97"/>
    </location>
</feature>
<feature type="transmembrane region" description="Helical" evidence="7">
    <location>
        <begin position="413"/>
        <end position="435"/>
    </location>
</feature>
<evidence type="ECO:0000256" key="1">
    <source>
        <dbReference type="ARBA" id="ARBA00004651"/>
    </source>
</evidence>
<evidence type="ECO:0000256" key="6">
    <source>
        <dbReference type="ARBA" id="ARBA00023136"/>
    </source>
</evidence>
<feature type="transmembrane region" description="Helical" evidence="7">
    <location>
        <begin position="104"/>
        <end position="122"/>
    </location>
</feature>
<dbReference type="EMBL" id="SLWB01000009">
    <property type="protein sequence ID" value="TCN66459.1"/>
    <property type="molecule type" value="Genomic_DNA"/>
</dbReference>
<feature type="transmembrane region" description="Helical" evidence="7">
    <location>
        <begin position="12"/>
        <end position="32"/>
    </location>
</feature>
<feature type="transmembrane region" description="Helical" evidence="7">
    <location>
        <begin position="350"/>
        <end position="370"/>
    </location>
</feature>
<accession>A0A4R2EPV6</accession>
<evidence type="ECO:0000256" key="7">
    <source>
        <dbReference type="SAM" id="Phobius"/>
    </source>
</evidence>
<dbReference type="PANTHER" id="PTHR30106:SF1">
    <property type="entry name" value="UPF0324 MEMBRANE PROTEIN FN0533"/>
    <property type="match status" value="1"/>
</dbReference>
<dbReference type="Pfam" id="PF03601">
    <property type="entry name" value="Cons_hypoth698"/>
    <property type="match status" value="1"/>
</dbReference>
<dbReference type="RefSeq" id="WP_131839583.1">
    <property type="nucleotide sequence ID" value="NZ_SLWB01000009.1"/>
</dbReference>
<reference evidence="8 9" key="1">
    <citation type="submission" date="2019-03" db="EMBL/GenBank/DDBJ databases">
        <title>Genomic Encyclopedia of Archaeal and Bacterial Type Strains, Phase II (KMG-II): from individual species to whole genera.</title>
        <authorList>
            <person name="Goeker M."/>
        </authorList>
    </citation>
    <scope>NUCLEOTIDE SEQUENCE [LARGE SCALE GENOMIC DNA]</scope>
    <source>
        <strain evidence="8 9">RL-C</strain>
    </source>
</reference>
<evidence type="ECO:0000313" key="9">
    <source>
        <dbReference type="Proteomes" id="UP000294830"/>
    </source>
</evidence>
<keyword evidence="9" id="KW-1185">Reference proteome</keyword>
<proteinExistence type="inferred from homology"/>
<comment type="subcellular location">
    <subcellularLocation>
        <location evidence="1">Cell membrane</location>
        <topology evidence="1">Multi-pass membrane protein</topology>
    </subcellularLocation>
</comment>
<dbReference type="Proteomes" id="UP000294830">
    <property type="component" value="Unassembled WGS sequence"/>
</dbReference>
<feature type="transmembrane region" description="Helical" evidence="7">
    <location>
        <begin position="280"/>
        <end position="300"/>
    </location>
</feature>
<gene>
    <name evidence="8" type="ORF">CLV25_10988</name>
</gene>
<keyword evidence="3" id="KW-1003">Cell membrane</keyword>
<feature type="transmembrane region" description="Helical" evidence="7">
    <location>
        <begin position="218"/>
        <end position="239"/>
    </location>
</feature>
<evidence type="ECO:0000256" key="5">
    <source>
        <dbReference type="ARBA" id="ARBA00022989"/>
    </source>
</evidence>
<dbReference type="AlphaFoldDB" id="A0A4R2EPV6"/>
<dbReference type="PANTHER" id="PTHR30106">
    <property type="entry name" value="INNER MEMBRANE PROTEIN YEIH-RELATED"/>
    <property type="match status" value="1"/>
</dbReference>
<dbReference type="InterPro" id="IPR018383">
    <property type="entry name" value="UPF0324_pro"/>
</dbReference>
<feature type="transmembrane region" description="Helical" evidence="7">
    <location>
        <begin position="306"/>
        <end position="329"/>
    </location>
</feature>
<dbReference type="GO" id="GO:0005886">
    <property type="term" value="C:plasma membrane"/>
    <property type="evidence" value="ECO:0007669"/>
    <property type="project" value="UniProtKB-SubCell"/>
</dbReference>
<feature type="transmembrane region" description="Helical" evidence="7">
    <location>
        <begin position="382"/>
        <end position="401"/>
    </location>
</feature>
<keyword evidence="4 7" id="KW-0812">Transmembrane</keyword>
<feature type="transmembrane region" description="Helical" evidence="7">
    <location>
        <begin position="245"/>
        <end position="268"/>
    </location>
</feature>
<dbReference type="OrthoDB" id="9766798at2"/>
<comment type="caution">
    <text evidence="8">The sequence shown here is derived from an EMBL/GenBank/DDBJ whole genome shotgun (WGS) entry which is preliminary data.</text>
</comment>
<comment type="similarity">
    <text evidence="2">Belongs to the UPF0324 family.</text>
</comment>
<feature type="transmembrane region" description="Helical" evidence="7">
    <location>
        <begin position="163"/>
        <end position="182"/>
    </location>
</feature>
<keyword evidence="5 7" id="KW-1133">Transmembrane helix</keyword>
<evidence type="ECO:0000256" key="3">
    <source>
        <dbReference type="ARBA" id="ARBA00022475"/>
    </source>
</evidence>
<name>A0A4R2EPV6_9BACT</name>
<organism evidence="8 9">
    <name type="scientific">Acetobacteroides hydrogenigenes</name>
    <dbReference type="NCBI Taxonomy" id="979970"/>
    <lineage>
        <taxon>Bacteria</taxon>
        <taxon>Pseudomonadati</taxon>
        <taxon>Bacteroidota</taxon>
        <taxon>Bacteroidia</taxon>
        <taxon>Bacteroidales</taxon>
        <taxon>Rikenellaceae</taxon>
        <taxon>Acetobacteroides</taxon>
    </lineage>
</organism>
<evidence type="ECO:0000313" key="8">
    <source>
        <dbReference type="EMBL" id="TCN66459.1"/>
    </source>
</evidence>
<keyword evidence="6 7" id="KW-0472">Membrane</keyword>
<feature type="transmembrane region" description="Helical" evidence="7">
    <location>
        <begin position="188"/>
        <end position="206"/>
    </location>
</feature>
<evidence type="ECO:0000256" key="4">
    <source>
        <dbReference type="ARBA" id="ARBA00022692"/>
    </source>
</evidence>
<feature type="transmembrane region" description="Helical" evidence="7">
    <location>
        <begin position="134"/>
        <end position="151"/>
    </location>
</feature>
<sequence length="440" mass="48771">MNKLRKAITEDWTAVISGFAIIGITLLFERIMPSLLGEGVVSKINTIIPKLPVFYSSKEQWFAADFFDKFFTTNNFYSLIYFCLFFMLFAFLAPWIMQKQKRKFVLSFLVVFVLAIIAQVFAAHTTMKSLSLETVFFSVIIGLVIGNLFKLPEWMKPAIQSEYYIKIGLIMLGTTVLFNSIMKAGSLGMIQALVVVMSVWYMAFWISRKMKIDSETSILLASSVSICGVSAAIATNGAINGDNKKLSYVISLVLVVAIPMMLFMPYLAQWLGLSQEVAGAWIGGTIDTTGAVVASGTIIGDKAKDVAVIIKSAQNVLLGVAAFAISIYWSYSNQSVSVEKPTAKVIWQRFPKFVIGFIIASLLFSFVLSADTVAKVGSTIKGYQTIWFSLAFVCIGLETRFADVFTQENRKPFYAFLLAQFVNVIITLIVAYVLFNSVTL</sequence>
<evidence type="ECO:0000256" key="2">
    <source>
        <dbReference type="ARBA" id="ARBA00007977"/>
    </source>
</evidence>